<proteinExistence type="predicted"/>
<reference evidence="1" key="1">
    <citation type="submission" date="2023-10" db="EMBL/GenBank/DDBJ databases">
        <title>Amphibacter perezi, gen. nov., sp. nov. a novel taxa of the family Comamonadaceae, class Betaproteobacteria isolated from the skin microbiota of Pelophylax perezi from different populations.</title>
        <authorList>
            <person name="Costa S."/>
            <person name="Proenca D.N."/>
            <person name="Lopes I."/>
            <person name="Morais P.V."/>
        </authorList>
    </citation>
    <scope>NUCLEOTIDE SEQUENCE</scope>
    <source>
        <strain evidence="1">SL12-8</strain>
    </source>
</reference>
<gene>
    <name evidence="1" type="ORF">RV045_13585</name>
</gene>
<organism evidence="1 2">
    <name type="scientific">Amphibiibacter pelophylacis</name>
    <dbReference type="NCBI Taxonomy" id="1799477"/>
    <lineage>
        <taxon>Bacteria</taxon>
        <taxon>Pseudomonadati</taxon>
        <taxon>Pseudomonadota</taxon>
        <taxon>Betaproteobacteria</taxon>
        <taxon>Burkholderiales</taxon>
        <taxon>Sphaerotilaceae</taxon>
        <taxon>Amphibiibacter</taxon>
    </lineage>
</organism>
<dbReference type="Proteomes" id="UP001364695">
    <property type="component" value="Unassembled WGS sequence"/>
</dbReference>
<evidence type="ECO:0000313" key="2">
    <source>
        <dbReference type="Proteomes" id="UP001364695"/>
    </source>
</evidence>
<dbReference type="EMBL" id="JAWDIE010000028">
    <property type="protein sequence ID" value="MEJ7139452.1"/>
    <property type="molecule type" value="Genomic_DNA"/>
</dbReference>
<keyword evidence="2" id="KW-1185">Reference proteome</keyword>
<comment type="caution">
    <text evidence="1">The sequence shown here is derived from an EMBL/GenBank/DDBJ whole genome shotgun (WGS) entry which is preliminary data.</text>
</comment>
<protein>
    <submittedName>
        <fullName evidence="1">Cell division protein FtsQ/DivIB</fullName>
    </submittedName>
</protein>
<keyword evidence="1" id="KW-0132">Cell division</keyword>
<keyword evidence="1" id="KW-0131">Cell cycle</keyword>
<accession>A0ACC6P5K9</accession>
<sequence>MFASRSATPAVARPMPWDVRATLVATRLLVWVMLAVVAGVGGWWVVHQPMFAIRRITVDGPMERMTLGQYLDQAVPRLQGNYFTLSLQQAQQVFMDLPWVRSVAVERRWPDRLVVRVQEQTPAAIWRSDDDSELVNTQGELFDVSPNDIDSSDLPVLQGDEDSVPTIYAMLQALSPLLDAQRIKVQSLILSPVGTWILKTDDGVTLTLGRGDAAQLSQRLKRYLDTVGQVRARYPRAVESVDLRYPDGYAIRLQGITTVPAPENPQR</sequence>
<evidence type="ECO:0000313" key="1">
    <source>
        <dbReference type="EMBL" id="MEJ7139452.1"/>
    </source>
</evidence>
<name>A0ACC6P5K9_9BURK</name>